<accession>A0A1T4VQN9</accession>
<dbReference type="AlphaFoldDB" id="A0A1T4VQN9"/>
<evidence type="ECO:0000313" key="3">
    <source>
        <dbReference type="Proteomes" id="UP000242432"/>
    </source>
</evidence>
<evidence type="ECO:0000313" key="2">
    <source>
        <dbReference type="EMBL" id="SKA67303.1"/>
    </source>
</evidence>
<feature type="transmembrane region" description="Helical" evidence="1">
    <location>
        <begin position="210"/>
        <end position="230"/>
    </location>
</feature>
<sequence>MFAVIVNTIAIIIGACIGLLIKKGIPKEISNNILKALGVCTVIIGVQGAIQTSNILILILSIALGVFVGEIFNFEGKVNRFSQNLLGRLSKDGDSISKITEAFITSCLIMNVGAMVIVGSLDAGLRENYSMLYTKSLLDLISGIMLAATMGAGVLGSAAFTLIFQGSIVLFSQYLAPYMSDFLIGEISATGCAIILALGFNMIGITQFKVINYIPALLMVPFAIFVISILPL</sequence>
<reference evidence="3" key="1">
    <citation type="submission" date="2017-02" db="EMBL/GenBank/DDBJ databases">
        <authorList>
            <person name="Varghese N."/>
            <person name="Submissions S."/>
        </authorList>
    </citation>
    <scope>NUCLEOTIDE SEQUENCE [LARGE SCALE GENOMIC DNA]</scope>
    <source>
        <strain evidence="3">DSM 3072</strain>
    </source>
</reference>
<dbReference type="EMBL" id="FUXX01000041">
    <property type="protein sequence ID" value="SKA67303.1"/>
    <property type="molecule type" value="Genomic_DNA"/>
</dbReference>
<organism evidence="2 3">
    <name type="scientific">Succinivibrio dextrinosolvens DSM 3072</name>
    <dbReference type="NCBI Taxonomy" id="1123324"/>
    <lineage>
        <taxon>Bacteria</taxon>
        <taxon>Pseudomonadati</taxon>
        <taxon>Pseudomonadota</taxon>
        <taxon>Gammaproteobacteria</taxon>
        <taxon>Aeromonadales</taxon>
        <taxon>Succinivibrionaceae</taxon>
        <taxon>Succinivibrio</taxon>
    </lineage>
</organism>
<feature type="transmembrane region" description="Helical" evidence="1">
    <location>
        <begin position="6"/>
        <end position="21"/>
    </location>
</feature>
<feature type="transmembrane region" description="Helical" evidence="1">
    <location>
        <begin position="183"/>
        <end position="204"/>
    </location>
</feature>
<dbReference type="PANTHER" id="PTHR36111:SF2">
    <property type="entry name" value="INNER MEMBRANE PROTEIN"/>
    <property type="match status" value="1"/>
</dbReference>
<keyword evidence="1" id="KW-1133">Transmembrane helix</keyword>
<dbReference type="RefSeq" id="WP_159443085.1">
    <property type="nucleotide sequence ID" value="NZ_FUXX01000041.1"/>
</dbReference>
<evidence type="ECO:0000256" key="1">
    <source>
        <dbReference type="SAM" id="Phobius"/>
    </source>
</evidence>
<dbReference type="Pfam" id="PF04474">
    <property type="entry name" value="DUF554"/>
    <property type="match status" value="1"/>
</dbReference>
<feature type="transmembrane region" description="Helical" evidence="1">
    <location>
        <begin position="95"/>
        <end position="121"/>
    </location>
</feature>
<protein>
    <recommendedName>
        <fullName evidence="4">DUF554 domain-containing protein</fullName>
    </recommendedName>
</protein>
<dbReference type="Proteomes" id="UP000242432">
    <property type="component" value="Unassembled WGS sequence"/>
</dbReference>
<dbReference type="PANTHER" id="PTHR36111">
    <property type="entry name" value="INNER MEMBRANE PROTEIN-RELATED"/>
    <property type="match status" value="1"/>
</dbReference>
<keyword evidence="3" id="KW-1185">Reference proteome</keyword>
<feature type="transmembrane region" description="Helical" evidence="1">
    <location>
        <begin position="141"/>
        <end position="171"/>
    </location>
</feature>
<keyword evidence="1" id="KW-0472">Membrane</keyword>
<keyword evidence="1" id="KW-0812">Transmembrane</keyword>
<proteinExistence type="predicted"/>
<evidence type="ECO:0008006" key="4">
    <source>
        <dbReference type="Google" id="ProtNLM"/>
    </source>
</evidence>
<name>A0A1T4VQN9_9GAMM</name>
<dbReference type="InterPro" id="IPR007563">
    <property type="entry name" value="DUF554"/>
</dbReference>
<gene>
    <name evidence="2" type="ORF">SAMN02745213_01936</name>
</gene>